<dbReference type="Pfam" id="PF12796">
    <property type="entry name" value="Ank_2"/>
    <property type="match status" value="1"/>
</dbReference>
<dbReference type="EMBL" id="VOUP01000001">
    <property type="protein sequence ID" value="TXE32845.1"/>
    <property type="molecule type" value="Genomic_DNA"/>
</dbReference>
<dbReference type="Proteomes" id="UP000321307">
    <property type="component" value="Unassembled WGS sequence"/>
</dbReference>
<dbReference type="PROSITE" id="PS51257">
    <property type="entry name" value="PROKAR_LIPOPROTEIN"/>
    <property type="match status" value="1"/>
</dbReference>
<sequence>MKKIILIITMLVSMLIIQGCKQGMDLQPQDYFEGTQLDIATIIYEGDRQKLDKVLPTVSKETLNRPGKAEMTLLFWAINNAIFDKNTPERLKIITDLVKAGADPLQPRPEGRSSPAEFVMKADKGIWIKSMLDGGLSPNAKDKVNNKPIIFKSILAKNTETLEVMLDYGADINIRNSLGDTLLIDALDYHSYDHVILLLEKGADSDIRGNSGWTMGNQLQRLINRSPDGSEAKASLERIKDELIKRGGKWPPLPVSK</sequence>
<gene>
    <name evidence="1" type="ORF">FOT63_01960</name>
</gene>
<protein>
    <submittedName>
        <fullName evidence="1">Ankyrin repeat domain-containing protein</fullName>
    </submittedName>
</protein>
<dbReference type="InterPro" id="IPR036770">
    <property type="entry name" value="Ankyrin_rpt-contain_sf"/>
</dbReference>
<reference evidence="1 2" key="1">
    <citation type="submission" date="2019-07" db="EMBL/GenBank/DDBJ databases">
        <title>Serratia strains were isolated from fresh produce.</title>
        <authorList>
            <person name="Cho G.-S."/>
            <person name="Stein M."/>
            <person name="Lee W."/>
            <person name="Suh S.H."/>
            <person name="Franz C.M.A.P."/>
        </authorList>
    </citation>
    <scope>NUCLEOTIDE SEQUENCE [LARGE SCALE GENOMIC DNA]</scope>
    <source>
        <strain evidence="1 2">S17</strain>
    </source>
</reference>
<dbReference type="SMART" id="SM00248">
    <property type="entry name" value="ANK"/>
    <property type="match status" value="3"/>
</dbReference>
<evidence type="ECO:0000313" key="1">
    <source>
        <dbReference type="EMBL" id="TXE32845.1"/>
    </source>
</evidence>
<dbReference type="RefSeq" id="WP_147837835.1">
    <property type="nucleotide sequence ID" value="NZ_VOUP01000001.1"/>
</dbReference>
<dbReference type="InterPro" id="IPR002110">
    <property type="entry name" value="Ankyrin_rpt"/>
</dbReference>
<name>A0A9X9C665_9GAMM</name>
<dbReference type="Gene3D" id="1.25.40.20">
    <property type="entry name" value="Ankyrin repeat-containing domain"/>
    <property type="match status" value="1"/>
</dbReference>
<accession>A0A9X9C665</accession>
<comment type="caution">
    <text evidence="1">The sequence shown here is derived from an EMBL/GenBank/DDBJ whole genome shotgun (WGS) entry which is preliminary data.</text>
</comment>
<organism evidence="1 2">
    <name type="scientific">Serratia ureilytica</name>
    <dbReference type="NCBI Taxonomy" id="300181"/>
    <lineage>
        <taxon>Bacteria</taxon>
        <taxon>Pseudomonadati</taxon>
        <taxon>Pseudomonadota</taxon>
        <taxon>Gammaproteobacteria</taxon>
        <taxon>Enterobacterales</taxon>
        <taxon>Yersiniaceae</taxon>
        <taxon>Serratia</taxon>
    </lineage>
</organism>
<dbReference type="AlphaFoldDB" id="A0A9X9C665"/>
<dbReference type="SUPFAM" id="SSF48403">
    <property type="entry name" value="Ankyrin repeat"/>
    <property type="match status" value="1"/>
</dbReference>
<evidence type="ECO:0000313" key="2">
    <source>
        <dbReference type="Proteomes" id="UP000321307"/>
    </source>
</evidence>
<proteinExistence type="predicted"/>